<keyword evidence="5" id="KW-1185">Reference proteome</keyword>
<dbReference type="InterPro" id="IPR056984">
    <property type="entry name" value="WH_Rok"/>
</dbReference>
<sequence length="166" mass="19609">MFNERMALKLRLEQLENTEIRLLKELREERERLFTKLRELDEKDRLETNNYEEIIQIKSMDLPQSKGERKEISHMDSPPLKIRKARPSRRSKTSKMCEVAIQILKEETEPIRGTDLQKKIEEKSGLKIANMTTFMKVVEKVDINIQKPNRGLYLYVNNGQKAPVPN</sequence>
<accession>A0A8E2I388</accession>
<dbReference type="Proteomes" id="UP000189761">
    <property type="component" value="Unassembled WGS sequence"/>
</dbReference>
<dbReference type="Pfam" id="PF26513">
    <property type="entry name" value="Rok_N"/>
    <property type="match status" value="1"/>
</dbReference>
<evidence type="ECO:0000256" key="1">
    <source>
        <dbReference type="SAM" id="Coils"/>
    </source>
</evidence>
<evidence type="ECO:0000259" key="3">
    <source>
        <dbReference type="Pfam" id="PF26513"/>
    </source>
</evidence>
<feature type="coiled-coil region" evidence="1">
    <location>
        <begin position="5"/>
        <end position="43"/>
    </location>
</feature>
<name>A0A8E2I388_9BACI</name>
<evidence type="ECO:0000313" key="5">
    <source>
        <dbReference type="Proteomes" id="UP000189761"/>
    </source>
</evidence>
<dbReference type="EMBL" id="MTLA01000417">
    <property type="protein sequence ID" value="OOP65924.1"/>
    <property type="molecule type" value="Genomic_DNA"/>
</dbReference>
<reference evidence="4 5" key="1">
    <citation type="submission" date="2017-01" db="EMBL/GenBank/DDBJ databases">
        <title>Draft genome sequence of Bacillus oleronius.</title>
        <authorList>
            <person name="Allam M."/>
        </authorList>
    </citation>
    <scope>NUCLEOTIDE SEQUENCE [LARGE SCALE GENOMIC DNA]</scope>
    <source>
        <strain evidence="4 5">DSM 9356</strain>
    </source>
</reference>
<feature type="domain" description="Repressor Rok winged helix" evidence="2">
    <location>
        <begin position="98"/>
        <end position="153"/>
    </location>
</feature>
<feature type="domain" description="Rok N-terminal oligomerisation" evidence="3">
    <location>
        <begin position="1"/>
        <end position="41"/>
    </location>
</feature>
<gene>
    <name evidence="4" type="ORF">BWZ43_23650</name>
</gene>
<comment type="caution">
    <text evidence="4">The sequence shown here is derived from an EMBL/GenBank/DDBJ whole genome shotgun (WGS) entry which is preliminary data.</text>
</comment>
<keyword evidence="1" id="KW-0175">Coiled coil</keyword>
<dbReference type="Pfam" id="PF23159">
    <property type="entry name" value="WHD_Rok"/>
    <property type="match status" value="1"/>
</dbReference>
<evidence type="ECO:0000313" key="4">
    <source>
        <dbReference type="EMBL" id="OOP65924.1"/>
    </source>
</evidence>
<dbReference type="RefSeq" id="WP_071974948.1">
    <property type="nucleotide sequence ID" value="NZ_CP065424.1"/>
</dbReference>
<evidence type="ECO:0000259" key="2">
    <source>
        <dbReference type="Pfam" id="PF23159"/>
    </source>
</evidence>
<dbReference type="AlphaFoldDB" id="A0A8E2I388"/>
<proteinExistence type="predicted"/>
<organism evidence="4 5">
    <name type="scientific">Heyndrickxia oleronia</name>
    <dbReference type="NCBI Taxonomy" id="38875"/>
    <lineage>
        <taxon>Bacteria</taxon>
        <taxon>Bacillati</taxon>
        <taxon>Bacillota</taxon>
        <taxon>Bacilli</taxon>
        <taxon>Bacillales</taxon>
        <taxon>Bacillaceae</taxon>
        <taxon>Heyndrickxia</taxon>
    </lineage>
</organism>
<protein>
    <submittedName>
        <fullName evidence="4">Uncharacterized protein</fullName>
    </submittedName>
</protein>
<dbReference type="InterPro" id="IPR058971">
    <property type="entry name" value="Rok_N_oligomerisation"/>
</dbReference>